<dbReference type="PROSITE" id="PS51667">
    <property type="entry name" value="WRC"/>
    <property type="match status" value="1"/>
</dbReference>
<dbReference type="PANTHER" id="PTHR34122">
    <property type="entry name" value="EXPRESSED PROTEIN-RELATED"/>
    <property type="match status" value="1"/>
</dbReference>
<feature type="region of interest" description="Disordered" evidence="3">
    <location>
        <begin position="1"/>
        <end position="59"/>
    </location>
</feature>
<gene>
    <name evidence="5" type="ORF">Sradi_2142500</name>
</gene>
<protein>
    <recommendedName>
        <fullName evidence="4">WRC domain-containing protein</fullName>
    </recommendedName>
</protein>
<feature type="region of interest" description="Disordered" evidence="3">
    <location>
        <begin position="177"/>
        <end position="198"/>
    </location>
</feature>
<dbReference type="EMBL" id="JACGWJ010000008">
    <property type="protein sequence ID" value="KAL0405017.1"/>
    <property type="molecule type" value="Genomic_DNA"/>
</dbReference>
<feature type="region of interest" description="Disordered" evidence="3">
    <location>
        <begin position="141"/>
        <end position="160"/>
    </location>
</feature>
<evidence type="ECO:0000313" key="5">
    <source>
        <dbReference type="EMBL" id="KAL0405017.1"/>
    </source>
</evidence>
<evidence type="ECO:0000256" key="3">
    <source>
        <dbReference type="SAM" id="MobiDB-lite"/>
    </source>
</evidence>
<organism evidence="5">
    <name type="scientific">Sesamum radiatum</name>
    <name type="common">Black benniseed</name>
    <dbReference type="NCBI Taxonomy" id="300843"/>
    <lineage>
        <taxon>Eukaryota</taxon>
        <taxon>Viridiplantae</taxon>
        <taxon>Streptophyta</taxon>
        <taxon>Embryophyta</taxon>
        <taxon>Tracheophyta</taxon>
        <taxon>Spermatophyta</taxon>
        <taxon>Magnoliopsida</taxon>
        <taxon>eudicotyledons</taxon>
        <taxon>Gunneridae</taxon>
        <taxon>Pentapetalae</taxon>
        <taxon>asterids</taxon>
        <taxon>lamiids</taxon>
        <taxon>Lamiales</taxon>
        <taxon>Pedaliaceae</taxon>
        <taxon>Sesamum</taxon>
    </lineage>
</organism>
<accession>A0AAW2TJT8</accession>
<evidence type="ECO:0000256" key="1">
    <source>
        <dbReference type="ARBA" id="ARBA00023242"/>
    </source>
</evidence>
<dbReference type="AlphaFoldDB" id="A0AAW2TJT8"/>
<comment type="caution">
    <text evidence="5">The sequence shown here is derived from an EMBL/GenBank/DDBJ whole genome shotgun (WGS) entry which is preliminary data.</text>
</comment>
<reference evidence="5" key="1">
    <citation type="submission" date="2020-06" db="EMBL/GenBank/DDBJ databases">
        <authorList>
            <person name="Li T."/>
            <person name="Hu X."/>
            <person name="Zhang T."/>
            <person name="Song X."/>
            <person name="Zhang H."/>
            <person name="Dai N."/>
            <person name="Sheng W."/>
            <person name="Hou X."/>
            <person name="Wei L."/>
        </authorList>
    </citation>
    <scope>NUCLEOTIDE SEQUENCE</scope>
    <source>
        <strain evidence="5">G02</strain>
        <tissue evidence="5">Leaf</tissue>
    </source>
</reference>
<comment type="caution">
    <text evidence="2">Lacks conserved residue(s) required for the propagation of feature annotation.</text>
</comment>
<keyword evidence="1" id="KW-0539">Nucleus</keyword>
<proteinExistence type="predicted"/>
<feature type="domain" description="WRC" evidence="4">
    <location>
        <begin position="200"/>
        <end position="244"/>
    </location>
</feature>
<dbReference type="InterPro" id="IPR014977">
    <property type="entry name" value="WRC_dom"/>
</dbReference>
<evidence type="ECO:0000259" key="4">
    <source>
        <dbReference type="PROSITE" id="PS51667"/>
    </source>
</evidence>
<sequence length="299" mass="32937">MRIRKRLAPSSIPISPLSDLQLHRSEAAPPPDQPSGQSMATRRWASPRNDGTQEKMKQKWQKVFGDDEKWRLELEEKKSCNNDIRKIVSICGGEELGANKTHPPPSSSSAHQENVHVNYEESWCEGDCKLVPLKKRKGSFERNPKEETVSAKMKSKTNKKCGDHIVQADQEPAMKLEENGINSSPSGGGGPKKSKRGNVIMEGSRCSRVNGRGWRCCQPTLVGYSLCEHHLGKGRLRSMANVRRRVDTGGSATPPSPISTTDGDCSDKQTTLPPATVTKKRTKVGVVKARSMSSLLSQI</sequence>
<evidence type="ECO:0000256" key="2">
    <source>
        <dbReference type="PROSITE-ProRule" id="PRU01002"/>
    </source>
</evidence>
<dbReference type="Pfam" id="PF08879">
    <property type="entry name" value="WRC"/>
    <property type="match status" value="1"/>
</dbReference>
<feature type="compositionally biased region" description="Polar residues" evidence="3">
    <location>
        <begin position="250"/>
        <end position="272"/>
    </location>
</feature>
<reference evidence="5" key="2">
    <citation type="journal article" date="2024" name="Plant">
        <title>Genomic evolution and insights into agronomic trait innovations of Sesamum species.</title>
        <authorList>
            <person name="Miao H."/>
            <person name="Wang L."/>
            <person name="Qu L."/>
            <person name="Liu H."/>
            <person name="Sun Y."/>
            <person name="Le M."/>
            <person name="Wang Q."/>
            <person name="Wei S."/>
            <person name="Zheng Y."/>
            <person name="Lin W."/>
            <person name="Duan Y."/>
            <person name="Cao H."/>
            <person name="Xiong S."/>
            <person name="Wang X."/>
            <person name="Wei L."/>
            <person name="Li C."/>
            <person name="Ma Q."/>
            <person name="Ju M."/>
            <person name="Zhao R."/>
            <person name="Li G."/>
            <person name="Mu C."/>
            <person name="Tian Q."/>
            <person name="Mei H."/>
            <person name="Zhang T."/>
            <person name="Gao T."/>
            <person name="Zhang H."/>
        </authorList>
    </citation>
    <scope>NUCLEOTIDE SEQUENCE</scope>
    <source>
        <strain evidence="5">G02</strain>
    </source>
</reference>
<dbReference type="PANTHER" id="PTHR34122:SF1">
    <property type="entry name" value="EXPRESSED PROTEIN"/>
    <property type="match status" value="1"/>
</dbReference>
<name>A0AAW2TJT8_SESRA</name>
<feature type="region of interest" description="Disordered" evidence="3">
    <location>
        <begin position="246"/>
        <end position="272"/>
    </location>
</feature>